<dbReference type="RefSeq" id="XP_020108379.1">
    <property type="nucleotide sequence ID" value="XM_020252790.1"/>
</dbReference>
<dbReference type="GO" id="GO:0005634">
    <property type="term" value="C:nucleus"/>
    <property type="evidence" value="ECO:0007669"/>
    <property type="project" value="UniProtKB-SubCell"/>
</dbReference>
<evidence type="ECO:0000256" key="2">
    <source>
        <dbReference type="ARBA" id="ARBA00010330"/>
    </source>
</evidence>
<protein>
    <submittedName>
        <fullName evidence="14 15">Two-component response regulator-like PRR37</fullName>
    </submittedName>
</protein>
<dbReference type="PROSITE" id="PS50110">
    <property type="entry name" value="RESPONSE_REGULATORY"/>
    <property type="match status" value="1"/>
</dbReference>
<feature type="region of interest" description="Disordered" evidence="10">
    <location>
        <begin position="607"/>
        <end position="637"/>
    </location>
</feature>
<dbReference type="FunFam" id="3.40.50.2300:FF:000214">
    <property type="entry name" value="Two-component response regulator-like PRR37"/>
    <property type="match status" value="1"/>
</dbReference>
<dbReference type="InterPro" id="IPR001789">
    <property type="entry name" value="Sig_transdc_resp-reg_receiver"/>
</dbReference>
<dbReference type="InterPro" id="IPR045279">
    <property type="entry name" value="ARR-like"/>
</dbReference>
<evidence type="ECO:0000313" key="15">
    <source>
        <dbReference type="RefSeq" id="XP_020108379.1"/>
    </source>
</evidence>
<dbReference type="InterPro" id="IPR010402">
    <property type="entry name" value="CCT_domain"/>
</dbReference>
<dbReference type="InterPro" id="IPR011006">
    <property type="entry name" value="CheY-like_superfamily"/>
</dbReference>
<keyword evidence="4" id="KW-0805">Transcription regulation</keyword>
<dbReference type="SMART" id="SM00448">
    <property type="entry name" value="REC"/>
    <property type="match status" value="1"/>
</dbReference>
<keyword evidence="3" id="KW-0902">Two-component regulatory system</keyword>
<comment type="caution">
    <text evidence="8">Lacks conserved residue(s) required for the propagation of feature annotation.</text>
</comment>
<gene>
    <name evidence="14 15" type="primary">LOC109724105</name>
</gene>
<evidence type="ECO:0000256" key="7">
    <source>
        <dbReference type="ARBA" id="ARBA00023242"/>
    </source>
</evidence>
<evidence type="ECO:0000259" key="12">
    <source>
        <dbReference type="PROSITE" id="PS51017"/>
    </source>
</evidence>
<dbReference type="GO" id="GO:0048511">
    <property type="term" value="P:rhythmic process"/>
    <property type="evidence" value="ECO:0007669"/>
    <property type="project" value="UniProtKB-KW"/>
</dbReference>
<feature type="compositionally biased region" description="Basic residues" evidence="10">
    <location>
        <begin position="611"/>
        <end position="626"/>
    </location>
</feature>
<dbReference type="RefSeq" id="XP_020108378.1">
    <property type="nucleotide sequence ID" value="XM_020252789.1"/>
</dbReference>
<evidence type="ECO:0000256" key="4">
    <source>
        <dbReference type="ARBA" id="ARBA00023015"/>
    </source>
</evidence>
<dbReference type="CDD" id="cd17582">
    <property type="entry name" value="psREC_PRR"/>
    <property type="match status" value="1"/>
</dbReference>
<dbReference type="OrthoDB" id="60033at2759"/>
<reference evidence="14 15" key="2">
    <citation type="submission" date="2025-04" db="UniProtKB">
        <authorList>
            <consortium name="RefSeq"/>
        </authorList>
    </citation>
    <scope>IDENTIFICATION</scope>
    <source>
        <tissue evidence="14 15">Leaf</tissue>
    </source>
</reference>
<comment type="subcellular location">
    <subcellularLocation>
        <location evidence="1 9">Nucleus</location>
    </subcellularLocation>
</comment>
<dbReference type="AlphaFoldDB" id="A0A6P5GR05"/>
<evidence type="ECO:0000259" key="11">
    <source>
        <dbReference type="PROSITE" id="PS50110"/>
    </source>
</evidence>
<keyword evidence="13" id="KW-1185">Reference proteome</keyword>
<evidence type="ECO:0000256" key="6">
    <source>
        <dbReference type="ARBA" id="ARBA00023163"/>
    </source>
</evidence>
<feature type="compositionally biased region" description="Low complexity" evidence="10">
    <location>
        <begin position="217"/>
        <end position="226"/>
    </location>
</feature>
<evidence type="ECO:0000256" key="1">
    <source>
        <dbReference type="ARBA" id="ARBA00004123"/>
    </source>
</evidence>
<evidence type="ECO:0000256" key="9">
    <source>
        <dbReference type="PROSITE-ProRule" id="PRU00357"/>
    </source>
</evidence>
<dbReference type="Gene3D" id="3.40.50.2300">
    <property type="match status" value="1"/>
</dbReference>
<dbReference type="GO" id="GO:0000160">
    <property type="term" value="P:phosphorelay signal transduction system"/>
    <property type="evidence" value="ECO:0007669"/>
    <property type="project" value="UniProtKB-KW"/>
</dbReference>
<accession>A0A6P5GR05</accession>
<feature type="compositionally biased region" description="Polar residues" evidence="10">
    <location>
        <begin position="265"/>
        <end position="275"/>
    </location>
</feature>
<evidence type="ECO:0000313" key="13">
    <source>
        <dbReference type="Proteomes" id="UP000515123"/>
    </source>
</evidence>
<keyword evidence="7 9" id="KW-0539">Nucleus</keyword>
<dbReference type="GeneID" id="109724105"/>
<dbReference type="PROSITE" id="PS51017">
    <property type="entry name" value="CCT"/>
    <property type="match status" value="1"/>
</dbReference>
<dbReference type="SUPFAM" id="SSF52172">
    <property type="entry name" value="CheY-like"/>
    <property type="match status" value="1"/>
</dbReference>
<sequence>MGSSHLVSTEGVVHKGLAELNRHVLNEPKEVRNGVVREGHGLSEEDESRINEVEDMQYDHARDSAFLAQEGDSQKQQKGPIIQWERFLPVRTLKVLLVENDDSTRHVVSALLRNCGYEVTTATNGLQAWKILEDLTKHIDLVLTEVVMPSLSGLGLLSKIMSHKTCKNIPVIMMSSSDSMGTVFKCLSKGAVDFLVKPIRKNELKNLWQHVWRRCHSSSGSGSESGIQTQKCANSKSAEESDNNSDSNDDDDNGSIGLNARDGSDNGSGTQSSWTKRAVDVDSPQPMSPSDQLADPPDSTCAQVIHPRPEIFCNKQLPLTSNKSCRRQKDFADDFMGKDLEIGMPGNSATDYELYQTEQVNSKPTGAIFEKMPPESGQKSEGVIGLDGSNTSDEPRAQAADLIGVMANNTEVQQAAKYVPNGFSKTIDGKGKSTDGFFELPSLDLSLRRLRSVGDGISPNTDDRNVLRRSDLSAFTRYHMSAASNQALTGYGGSCSPLDNSSEAVKTESTYNMISNSNAAPIKQRSNGSSNNNDMGSSTKNVVTKPSAATYKEKISLPSAVKVGIQYTSAVHPMQFRASASPHVVQDKADEAMAGGAVGGQQREVQNQVQVRHHHHHYHHHHHHVHSMQQQQQQQPLDNDLSLKNIAASGTQCGTSNVFTGGLVEGHAANYSLNGSNSGSNHGSNGQNASNTAANGGEGMNIESANGAADKCGGGGGANGSGSGSGSGVYQNWLAQREAALNKFRQKRKERNFGKKVRYQSRKRLAEQRPRVRGQFVRQTALEQMGLKAER</sequence>
<feature type="region of interest" description="Disordered" evidence="10">
    <location>
        <begin position="516"/>
        <end position="541"/>
    </location>
</feature>
<feature type="domain" description="CCT" evidence="12">
    <location>
        <begin position="737"/>
        <end position="779"/>
    </location>
</feature>
<reference evidence="13" key="1">
    <citation type="journal article" date="2015" name="Nat. Genet.">
        <title>The pineapple genome and the evolution of CAM photosynthesis.</title>
        <authorList>
            <person name="Ming R."/>
            <person name="VanBuren R."/>
            <person name="Wai C.M."/>
            <person name="Tang H."/>
            <person name="Schatz M.C."/>
            <person name="Bowers J.E."/>
            <person name="Lyons E."/>
            <person name="Wang M.L."/>
            <person name="Chen J."/>
            <person name="Biggers E."/>
            <person name="Zhang J."/>
            <person name="Huang L."/>
            <person name="Zhang L."/>
            <person name="Miao W."/>
            <person name="Zhang J."/>
            <person name="Ye Z."/>
            <person name="Miao C."/>
            <person name="Lin Z."/>
            <person name="Wang H."/>
            <person name="Zhou H."/>
            <person name="Yim W.C."/>
            <person name="Priest H.D."/>
            <person name="Zheng C."/>
            <person name="Woodhouse M."/>
            <person name="Edger P.P."/>
            <person name="Guyot R."/>
            <person name="Guo H.B."/>
            <person name="Guo H."/>
            <person name="Zheng G."/>
            <person name="Singh R."/>
            <person name="Sharma A."/>
            <person name="Min X."/>
            <person name="Zheng Y."/>
            <person name="Lee H."/>
            <person name="Gurtowski J."/>
            <person name="Sedlazeck F.J."/>
            <person name="Harkess A."/>
            <person name="McKain M.R."/>
            <person name="Liao Z."/>
            <person name="Fang J."/>
            <person name="Liu J."/>
            <person name="Zhang X."/>
            <person name="Zhang Q."/>
            <person name="Hu W."/>
            <person name="Qin Y."/>
            <person name="Wang K."/>
            <person name="Chen L.Y."/>
            <person name="Shirley N."/>
            <person name="Lin Y.R."/>
            <person name="Liu L.Y."/>
            <person name="Hernandez A.G."/>
            <person name="Wright C.L."/>
            <person name="Bulone V."/>
            <person name="Tuskan G.A."/>
            <person name="Heath K."/>
            <person name="Zee F."/>
            <person name="Moore P.H."/>
            <person name="Sunkar R."/>
            <person name="Leebens-Mack J.H."/>
            <person name="Mockler T."/>
            <person name="Bennetzen J.L."/>
            <person name="Freeling M."/>
            <person name="Sankoff D."/>
            <person name="Paterson A.H."/>
            <person name="Zhu X."/>
            <person name="Yang X."/>
            <person name="Smith J.A."/>
            <person name="Cushman J.C."/>
            <person name="Paull R.E."/>
            <person name="Yu Q."/>
        </authorList>
    </citation>
    <scope>NUCLEOTIDE SEQUENCE [LARGE SCALE GENOMIC DNA]</scope>
    <source>
        <strain evidence="13">cv. F153</strain>
    </source>
</reference>
<evidence type="ECO:0000256" key="8">
    <source>
        <dbReference type="PROSITE-ProRule" id="PRU00169"/>
    </source>
</evidence>
<evidence type="ECO:0000256" key="3">
    <source>
        <dbReference type="ARBA" id="ARBA00023012"/>
    </source>
</evidence>
<dbReference type="PANTHER" id="PTHR43874:SF125">
    <property type="entry name" value="TWO-COMPONENT RESPONSE REGULATOR-LIKE APRR7"/>
    <property type="match status" value="1"/>
</dbReference>
<feature type="compositionally biased region" description="Low complexity" evidence="10">
    <location>
        <begin position="526"/>
        <end position="538"/>
    </location>
</feature>
<name>A0A6P5GR05_ANACO</name>
<keyword evidence="5" id="KW-0090">Biological rhythms</keyword>
<comment type="similarity">
    <text evidence="2">Belongs to the ARR-like family.</text>
</comment>
<evidence type="ECO:0000256" key="10">
    <source>
        <dbReference type="SAM" id="MobiDB-lite"/>
    </source>
</evidence>
<feature type="compositionally biased region" description="Acidic residues" evidence="10">
    <location>
        <begin position="240"/>
        <end position="253"/>
    </location>
</feature>
<dbReference type="PANTHER" id="PTHR43874">
    <property type="entry name" value="TWO-COMPONENT RESPONSE REGULATOR"/>
    <property type="match status" value="1"/>
</dbReference>
<dbReference type="Proteomes" id="UP000515123">
    <property type="component" value="Linkage group 18"/>
</dbReference>
<feature type="compositionally biased region" description="Low complexity" evidence="10">
    <location>
        <begin position="674"/>
        <end position="691"/>
    </location>
</feature>
<dbReference type="GO" id="GO:0009736">
    <property type="term" value="P:cytokinin-activated signaling pathway"/>
    <property type="evidence" value="ECO:0007669"/>
    <property type="project" value="InterPro"/>
</dbReference>
<keyword evidence="6" id="KW-0804">Transcription</keyword>
<dbReference type="Pfam" id="PF06203">
    <property type="entry name" value="CCT"/>
    <property type="match status" value="1"/>
</dbReference>
<evidence type="ECO:0000256" key="5">
    <source>
        <dbReference type="ARBA" id="ARBA00023108"/>
    </source>
</evidence>
<evidence type="ECO:0000313" key="14">
    <source>
        <dbReference type="RefSeq" id="XP_020108378.1"/>
    </source>
</evidence>
<dbReference type="Pfam" id="PF00072">
    <property type="entry name" value="Response_reg"/>
    <property type="match status" value="1"/>
</dbReference>
<feature type="region of interest" description="Disordered" evidence="10">
    <location>
        <begin position="674"/>
        <end position="702"/>
    </location>
</feature>
<feature type="domain" description="Response regulatory" evidence="11">
    <location>
        <begin position="94"/>
        <end position="212"/>
    </location>
</feature>
<organism evidence="14">
    <name type="scientific">Ananas comosus</name>
    <name type="common">Pineapple</name>
    <name type="synonym">Ananas ananas</name>
    <dbReference type="NCBI Taxonomy" id="4615"/>
    <lineage>
        <taxon>Eukaryota</taxon>
        <taxon>Viridiplantae</taxon>
        <taxon>Streptophyta</taxon>
        <taxon>Embryophyta</taxon>
        <taxon>Tracheophyta</taxon>
        <taxon>Spermatophyta</taxon>
        <taxon>Magnoliopsida</taxon>
        <taxon>Liliopsida</taxon>
        <taxon>Poales</taxon>
        <taxon>Bromeliaceae</taxon>
        <taxon>Bromelioideae</taxon>
        <taxon>Ananas</taxon>
    </lineage>
</organism>
<feature type="region of interest" description="Disordered" evidence="10">
    <location>
        <begin position="217"/>
        <end position="303"/>
    </location>
</feature>
<proteinExistence type="inferred from homology"/>